<feature type="transmembrane region" description="Helical" evidence="7">
    <location>
        <begin position="469"/>
        <end position="488"/>
    </location>
</feature>
<dbReference type="PATRIC" id="fig|359131.3.peg.1859"/>
<protein>
    <recommendedName>
        <fullName evidence="8">ABC3 transporter permease C-terminal domain-containing protein</fullName>
    </recommendedName>
</protein>
<reference evidence="9 10" key="1">
    <citation type="submission" date="2015-02" db="EMBL/GenBank/DDBJ databases">
        <authorList>
            <person name="Ju K.-S."/>
            <person name="Doroghazi J.R."/>
            <person name="Metcalf W."/>
        </authorList>
    </citation>
    <scope>NUCLEOTIDE SEQUENCE [LARGE SCALE GENOMIC DNA]</scope>
    <source>
        <strain evidence="9 10">ATCC 31215</strain>
    </source>
</reference>
<evidence type="ECO:0000313" key="10">
    <source>
        <dbReference type="Proteomes" id="UP000033699"/>
    </source>
</evidence>
<accession>A0A0F2TIP5</accession>
<keyword evidence="3 7" id="KW-0812">Transmembrane</keyword>
<evidence type="ECO:0000313" key="9">
    <source>
        <dbReference type="EMBL" id="KJS62150.1"/>
    </source>
</evidence>
<sequence>MVKLGAWRVALRIARRDALRAKGRSALIVAMIALPVLGVTGADIVHRGGELTPAERVERVVGGADALVTGLAPGRTVEQAPLAEDGAFVTPSKPDEQPTPEQVKAGSTDPAALISSLLPPGSVLTPARPGPETGATSPEGLVRTLTTEADLGDPIWRGRLNLVEGRAPRAAHEVAATRAFLDHAGLAVGGTTTVQGLEGTTFTVTGVVEHPGELGRAELVARPGELLDPLAAADRTGGKPGSTSGGASGGSRPGGGTAEATGIEHGAWLVKLPAGAALDWAKVQEVNRYGYTLTARSVVLAPPPERAVPYYRDSFTYSDPATGNSTKVVVATVTGMALLEVALLAGPAFAVGARRSRRQLALLGAAGGRRGHVGAVVLGGGVVLGIAGAVLGVALGTGLVAALRPWIEQAGGERFGHFALPPLDLLAIAGIGLLTALLAAALPALQAARRSVTAGLADRDTVRAPSRKVTLLGLLLVLAGGALAVYGAGALSHGQPVVSSYDARTLAVLGGSVVAELGMLACTPVLVALLGRTARLLPLGPRLALRDSARHRSRTAPAVAAVLAAVAGAVAIGVYSTSTDAENRRDYRPQAPYGAVQLYSRLNGGQLDQLRGELEKQLTGLGPRADLAEVTYKFCPNCSSVVQLKGQVNWRTLSAMPHLAAGDATLLHNLFDLRDPAAEQALAAGKLLVFDRALIGADGKAVLQLRGGGGAPLKPGEVPKPDLQEVPVDAVLVDNPAAARFAQGLMAPTALPALGLTAEPTGAVWRPATPPDRKAQQRAEAAAVRLDHHGRLEVERGYQSKGDALTLALSGFAALVVLGAAGIATGLAAADSRQDQATLAAVGAPPGIRRTMAGLQCALIALLGALLGAVNGFVPAVGLLKSRASGFGARPALITAPWGELLLIVLVLPVLAGLLAALFTRSRVALARRLS</sequence>
<dbReference type="InterPro" id="IPR038766">
    <property type="entry name" value="Membrane_comp_ABC_pdt"/>
</dbReference>
<feature type="compositionally biased region" description="Gly residues" evidence="6">
    <location>
        <begin position="238"/>
        <end position="257"/>
    </location>
</feature>
<evidence type="ECO:0000256" key="6">
    <source>
        <dbReference type="SAM" id="MobiDB-lite"/>
    </source>
</evidence>
<comment type="caution">
    <text evidence="9">The sequence shown here is derived from an EMBL/GenBank/DDBJ whole genome shotgun (WGS) entry which is preliminary data.</text>
</comment>
<keyword evidence="10" id="KW-1185">Reference proteome</keyword>
<dbReference type="InterPro" id="IPR003838">
    <property type="entry name" value="ABC3_permease_C"/>
</dbReference>
<evidence type="ECO:0000256" key="3">
    <source>
        <dbReference type="ARBA" id="ARBA00022692"/>
    </source>
</evidence>
<feature type="transmembrane region" description="Helical" evidence="7">
    <location>
        <begin position="555"/>
        <end position="575"/>
    </location>
</feature>
<organism evidence="9 10">
    <name type="scientific">Streptomyces rubellomurinus (strain ATCC 31215)</name>
    <dbReference type="NCBI Taxonomy" id="359131"/>
    <lineage>
        <taxon>Bacteria</taxon>
        <taxon>Bacillati</taxon>
        <taxon>Actinomycetota</taxon>
        <taxon>Actinomycetes</taxon>
        <taxon>Kitasatosporales</taxon>
        <taxon>Streptomycetaceae</taxon>
        <taxon>Streptomyces</taxon>
    </lineage>
</organism>
<evidence type="ECO:0000256" key="2">
    <source>
        <dbReference type="ARBA" id="ARBA00022475"/>
    </source>
</evidence>
<comment type="subcellular location">
    <subcellularLocation>
        <location evidence="1">Cell membrane</location>
        <topology evidence="1">Multi-pass membrane protein</topology>
    </subcellularLocation>
</comment>
<gene>
    <name evidence="9" type="ORF">VM95_10690</name>
</gene>
<keyword evidence="5 7" id="KW-0472">Membrane</keyword>
<dbReference type="AlphaFoldDB" id="A0A0F2TIP5"/>
<dbReference type="PANTHER" id="PTHR30287">
    <property type="entry name" value="MEMBRANE COMPONENT OF PREDICTED ABC SUPERFAMILY METABOLITE UPTAKE TRANSPORTER"/>
    <property type="match status" value="1"/>
</dbReference>
<feature type="domain" description="ABC3 transporter permease C-terminal" evidence="8">
    <location>
        <begin position="342"/>
        <end position="451"/>
    </location>
</feature>
<evidence type="ECO:0000256" key="1">
    <source>
        <dbReference type="ARBA" id="ARBA00004651"/>
    </source>
</evidence>
<feature type="transmembrane region" description="Helical" evidence="7">
    <location>
        <begin position="804"/>
        <end position="830"/>
    </location>
</feature>
<feature type="transmembrane region" description="Helical" evidence="7">
    <location>
        <begin position="328"/>
        <end position="352"/>
    </location>
</feature>
<proteinExistence type="predicted"/>
<evidence type="ECO:0000259" key="8">
    <source>
        <dbReference type="Pfam" id="PF02687"/>
    </source>
</evidence>
<evidence type="ECO:0000256" key="4">
    <source>
        <dbReference type="ARBA" id="ARBA00022989"/>
    </source>
</evidence>
<evidence type="ECO:0000256" key="5">
    <source>
        <dbReference type="ARBA" id="ARBA00023136"/>
    </source>
</evidence>
<name>A0A0F2TIP5_STRR3</name>
<feature type="region of interest" description="Disordered" evidence="6">
    <location>
        <begin position="231"/>
        <end position="260"/>
    </location>
</feature>
<dbReference type="PANTHER" id="PTHR30287:SF1">
    <property type="entry name" value="INNER MEMBRANE PROTEIN"/>
    <property type="match status" value="1"/>
</dbReference>
<feature type="transmembrane region" description="Helical" evidence="7">
    <location>
        <begin position="373"/>
        <end position="403"/>
    </location>
</feature>
<dbReference type="EMBL" id="JZKH01000016">
    <property type="protein sequence ID" value="KJS62150.1"/>
    <property type="molecule type" value="Genomic_DNA"/>
</dbReference>
<feature type="transmembrane region" description="Helical" evidence="7">
    <location>
        <begin position="857"/>
        <end position="878"/>
    </location>
</feature>
<dbReference type="Pfam" id="PF02687">
    <property type="entry name" value="FtsX"/>
    <property type="match status" value="1"/>
</dbReference>
<dbReference type="GO" id="GO:0005886">
    <property type="term" value="C:plasma membrane"/>
    <property type="evidence" value="ECO:0007669"/>
    <property type="project" value="UniProtKB-SubCell"/>
</dbReference>
<dbReference type="Proteomes" id="UP000033699">
    <property type="component" value="Unassembled WGS sequence"/>
</dbReference>
<evidence type="ECO:0000256" key="7">
    <source>
        <dbReference type="SAM" id="Phobius"/>
    </source>
</evidence>
<keyword evidence="4 7" id="KW-1133">Transmembrane helix</keyword>
<feature type="region of interest" description="Disordered" evidence="6">
    <location>
        <begin position="87"/>
        <end position="107"/>
    </location>
</feature>
<keyword evidence="2" id="KW-1003">Cell membrane</keyword>
<feature type="transmembrane region" description="Helical" evidence="7">
    <location>
        <begin position="508"/>
        <end position="534"/>
    </location>
</feature>
<feature type="transmembrane region" description="Helical" evidence="7">
    <location>
        <begin position="898"/>
        <end position="919"/>
    </location>
</feature>
<feature type="transmembrane region" description="Helical" evidence="7">
    <location>
        <begin position="423"/>
        <end position="448"/>
    </location>
</feature>